<evidence type="ECO:0000313" key="3">
    <source>
        <dbReference type="Proteomes" id="UP001369086"/>
    </source>
</evidence>
<dbReference type="EMBL" id="JAHFZB010000078">
    <property type="protein sequence ID" value="KAK6466266.1"/>
    <property type="molecule type" value="Genomic_DNA"/>
</dbReference>
<gene>
    <name evidence="2" type="ORF">HHUSO_G36552</name>
</gene>
<name>A0ABR0Y1I0_HUSHU</name>
<sequence>MVRTVKMEQDCQVGKPMPAADPNLTSPDNHHDLTASAREEVESTKENEEKKCQLYYYRTSQDVNPLGSIDLANATFGYPAQAQEGTFQIQIPGRVVVLKALNSQAMLYWLQQLQIKRWQHNTSLVKIPAEPSTTSTQLCQLPSAPWEGRTEDFLPAVKTPKGLVGEAAACLPDPWQQNALQKLSLKHPITEIQNTVLNICGNKPAQELRRNTGGNNSTSSTACTSDTPSTYSPFSSFSFFSYKRVCAGSAQRTVANSMGTETFCRLQEKIEHLKDDIEAHKMQNKFLNSEIYQLTKLWRNSSEEEKGLLMKCAYLEAKNCQIESKYLVVLRRLQESKGLDSSQQEMVKRLIEDSLQGDKKDVFKLNPVR</sequence>
<protein>
    <submittedName>
        <fullName evidence="2">TBC1 domain family member 2A-like isoform X3</fullName>
    </submittedName>
</protein>
<keyword evidence="3" id="KW-1185">Reference proteome</keyword>
<dbReference type="SUPFAM" id="SSF50729">
    <property type="entry name" value="PH domain-like"/>
    <property type="match status" value="1"/>
</dbReference>
<dbReference type="Proteomes" id="UP001369086">
    <property type="component" value="Unassembled WGS sequence"/>
</dbReference>
<evidence type="ECO:0000256" key="1">
    <source>
        <dbReference type="SAM" id="MobiDB-lite"/>
    </source>
</evidence>
<reference evidence="2 3" key="1">
    <citation type="submission" date="2021-05" db="EMBL/GenBank/DDBJ databases">
        <authorList>
            <person name="Zahm M."/>
            <person name="Klopp C."/>
            <person name="Cabau C."/>
            <person name="Kuhl H."/>
            <person name="Suciu R."/>
            <person name="Ciorpac M."/>
            <person name="Holostenco D."/>
            <person name="Gessner J."/>
            <person name="Wuertz S."/>
            <person name="Hohne C."/>
            <person name="Stock M."/>
            <person name="Gislard M."/>
            <person name="Lluch J."/>
            <person name="Milhes M."/>
            <person name="Lampietro C."/>
            <person name="Lopez Roques C."/>
            <person name="Donnadieu C."/>
            <person name="Du K."/>
            <person name="Schartl M."/>
            <person name="Guiguen Y."/>
        </authorList>
    </citation>
    <scope>NUCLEOTIDE SEQUENCE [LARGE SCALE GENOMIC DNA]</scope>
    <source>
        <strain evidence="2">Hh-F2</strain>
        <tissue evidence="2">Blood</tissue>
    </source>
</reference>
<dbReference type="InterPro" id="IPR011993">
    <property type="entry name" value="PH-like_dom_sf"/>
</dbReference>
<comment type="caution">
    <text evidence="2">The sequence shown here is derived from an EMBL/GenBank/DDBJ whole genome shotgun (WGS) entry which is preliminary data.</text>
</comment>
<feature type="region of interest" description="Disordered" evidence="1">
    <location>
        <begin position="1"/>
        <end position="31"/>
    </location>
</feature>
<dbReference type="Gene3D" id="2.30.29.30">
    <property type="entry name" value="Pleckstrin-homology domain (PH domain)/Phosphotyrosine-binding domain (PTB)"/>
    <property type="match status" value="1"/>
</dbReference>
<evidence type="ECO:0000313" key="2">
    <source>
        <dbReference type="EMBL" id="KAK6466266.1"/>
    </source>
</evidence>
<proteinExistence type="predicted"/>
<organism evidence="2 3">
    <name type="scientific">Huso huso</name>
    <name type="common">Beluga</name>
    <name type="synonym">Acipenser huso</name>
    <dbReference type="NCBI Taxonomy" id="61971"/>
    <lineage>
        <taxon>Eukaryota</taxon>
        <taxon>Metazoa</taxon>
        <taxon>Chordata</taxon>
        <taxon>Craniata</taxon>
        <taxon>Vertebrata</taxon>
        <taxon>Euteleostomi</taxon>
        <taxon>Actinopterygii</taxon>
        <taxon>Chondrostei</taxon>
        <taxon>Acipenseriformes</taxon>
        <taxon>Acipenseridae</taxon>
        <taxon>Huso</taxon>
    </lineage>
</organism>
<accession>A0ABR0Y1I0</accession>
<feature type="compositionally biased region" description="Polar residues" evidence="1">
    <location>
        <begin position="212"/>
        <end position="226"/>
    </location>
</feature>
<feature type="region of interest" description="Disordered" evidence="1">
    <location>
        <begin position="208"/>
        <end position="229"/>
    </location>
</feature>